<name>A0A8T2CKE6_ARASU</name>
<keyword evidence="8" id="KW-1185">Reference proteome</keyword>
<keyword evidence="2" id="KW-0812">Transmembrane</keyword>
<evidence type="ECO:0000259" key="6">
    <source>
        <dbReference type="Pfam" id="PF05140"/>
    </source>
</evidence>
<evidence type="ECO:0000256" key="5">
    <source>
        <dbReference type="ARBA" id="ARBA00023136"/>
    </source>
</evidence>
<evidence type="ECO:0000256" key="2">
    <source>
        <dbReference type="ARBA" id="ARBA00022692"/>
    </source>
</evidence>
<reference evidence="7 8" key="1">
    <citation type="submission" date="2020-12" db="EMBL/GenBank/DDBJ databases">
        <title>Concerted genomic and epigenomic changes stabilize Arabidopsis allopolyploids.</title>
        <authorList>
            <person name="Chen Z."/>
        </authorList>
    </citation>
    <scope>NUCLEOTIDE SEQUENCE [LARGE SCALE GENOMIC DNA]</scope>
    <source>
        <strain evidence="7">As9502</strain>
        <tissue evidence="7">Leaf</tissue>
    </source>
</reference>
<evidence type="ECO:0000313" key="8">
    <source>
        <dbReference type="Proteomes" id="UP000694251"/>
    </source>
</evidence>
<dbReference type="Pfam" id="PF05140">
    <property type="entry name" value="ResB"/>
    <property type="match status" value="1"/>
</dbReference>
<evidence type="ECO:0000256" key="4">
    <source>
        <dbReference type="ARBA" id="ARBA00022989"/>
    </source>
</evidence>
<dbReference type="InterPro" id="IPR023494">
    <property type="entry name" value="Cyt_c_bgen_Ccs1/CcsB/ResB"/>
</dbReference>
<gene>
    <name evidence="7" type="ORF">ISN44_As06g040980</name>
</gene>
<proteinExistence type="predicted"/>
<dbReference type="InterPro" id="IPR007816">
    <property type="entry name" value="ResB-like_domain"/>
</dbReference>
<keyword evidence="5" id="KW-0472">Membrane</keyword>
<evidence type="ECO:0000256" key="3">
    <source>
        <dbReference type="ARBA" id="ARBA00022748"/>
    </source>
</evidence>
<dbReference type="PANTHER" id="PTHR31566">
    <property type="entry name" value="CYTOCHROME C BIOGENESIS PROTEIN CCS1, CHLOROPLASTIC"/>
    <property type="match status" value="1"/>
</dbReference>
<accession>A0A8T2CKE6</accession>
<protein>
    <submittedName>
        <fullName evidence="7">ResB-like domain</fullName>
    </submittedName>
</protein>
<keyword evidence="3" id="KW-0201">Cytochrome c-type biogenesis</keyword>
<evidence type="ECO:0000313" key="7">
    <source>
        <dbReference type="EMBL" id="KAG7599935.1"/>
    </source>
</evidence>
<feature type="domain" description="ResB-like" evidence="6">
    <location>
        <begin position="23"/>
        <end position="106"/>
    </location>
</feature>
<dbReference type="AlphaFoldDB" id="A0A8T2CKE6"/>
<dbReference type="OrthoDB" id="565797at2759"/>
<dbReference type="Proteomes" id="UP000694251">
    <property type="component" value="Chromosome 6"/>
</dbReference>
<dbReference type="GO" id="GO:0017004">
    <property type="term" value="P:cytochrome complex assembly"/>
    <property type="evidence" value="ECO:0007669"/>
    <property type="project" value="UniProtKB-KW"/>
</dbReference>
<dbReference type="GO" id="GO:0016020">
    <property type="term" value="C:membrane"/>
    <property type="evidence" value="ECO:0007669"/>
    <property type="project" value="UniProtKB-SubCell"/>
</dbReference>
<dbReference type="EMBL" id="JAEFBJ010000006">
    <property type="protein sequence ID" value="KAG7599935.1"/>
    <property type="molecule type" value="Genomic_DNA"/>
</dbReference>
<dbReference type="PANTHER" id="PTHR31566:SF0">
    <property type="entry name" value="CYTOCHROME C BIOGENESIS PROTEIN CCS1, CHLOROPLASTIC"/>
    <property type="match status" value="1"/>
</dbReference>
<comment type="caution">
    <text evidence="7">The sequence shown here is derived from an EMBL/GenBank/DDBJ whole genome shotgun (WGS) entry which is preliminary data.</text>
</comment>
<comment type="subcellular location">
    <subcellularLocation>
        <location evidence="1">Membrane</location>
        <topology evidence="1">Multi-pass membrane protein</topology>
    </subcellularLocation>
</comment>
<organism evidence="7 8">
    <name type="scientific">Arabidopsis suecica</name>
    <name type="common">Swedish thale-cress</name>
    <name type="synonym">Cardaminopsis suecica</name>
    <dbReference type="NCBI Taxonomy" id="45249"/>
    <lineage>
        <taxon>Eukaryota</taxon>
        <taxon>Viridiplantae</taxon>
        <taxon>Streptophyta</taxon>
        <taxon>Embryophyta</taxon>
        <taxon>Tracheophyta</taxon>
        <taxon>Spermatophyta</taxon>
        <taxon>Magnoliopsida</taxon>
        <taxon>eudicotyledons</taxon>
        <taxon>Gunneridae</taxon>
        <taxon>Pentapetalae</taxon>
        <taxon>rosids</taxon>
        <taxon>malvids</taxon>
        <taxon>Brassicales</taxon>
        <taxon>Brassicaceae</taxon>
        <taxon>Camelineae</taxon>
        <taxon>Arabidopsis</taxon>
    </lineage>
</organism>
<evidence type="ECO:0000256" key="1">
    <source>
        <dbReference type="ARBA" id="ARBA00004141"/>
    </source>
</evidence>
<sequence length="128" mass="13975">MLARDLQSIVVYDLDGKFAGIRRPNSKLPIEINGMKIVIEDAIGSTGLELKTDPGVPVVYAGFGALMLTTCISYLSHSQIWALQNGTTLVVGGRTNRAKNQFPDDMNRLLDQVPELIKKNTSVVSEQS</sequence>
<keyword evidence="4" id="KW-1133">Transmembrane helix</keyword>